<dbReference type="EMBL" id="QBKR01000017">
    <property type="protein sequence ID" value="PTX58309.1"/>
    <property type="molecule type" value="Genomic_DNA"/>
</dbReference>
<gene>
    <name evidence="3" type="ORF">C8P63_11757</name>
</gene>
<dbReference type="OrthoDB" id="1815486at2"/>
<dbReference type="RefSeq" id="WP_108024640.1">
    <property type="nucleotide sequence ID" value="NZ_QBKR01000017.1"/>
</dbReference>
<organism evidence="3 4">
    <name type="scientific">Melghirimyces profundicolus</name>
    <dbReference type="NCBI Taxonomy" id="1242148"/>
    <lineage>
        <taxon>Bacteria</taxon>
        <taxon>Bacillati</taxon>
        <taxon>Bacillota</taxon>
        <taxon>Bacilli</taxon>
        <taxon>Bacillales</taxon>
        <taxon>Thermoactinomycetaceae</taxon>
        <taxon>Melghirimyces</taxon>
    </lineage>
</organism>
<name>A0A2T6BQI5_9BACL</name>
<comment type="caution">
    <text evidence="3">The sequence shown here is derived from an EMBL/GenBank/DDBJ whole genome shotgun (WGS) entry which is preliminary data.</text>
</comment>
<proteinExistence type="predicted"/>
<dbReference type="AlphaFoldDB" id="A0A2T6BQI5"/>
<evidence type="ECO:0000313" key="3">
    <source>
        <dbReference type="EMBL" id="PTX58309.1"/>
    </source>
</evidence>
<dbReference type="Pfam" id="PF13472">
    <property type="entry name" value="Lipase_GDSL_2"/>
    <property type="match status" value="1"/>
</dbReference>
<feature type="compositionally biased region" description="Polar residues" evidence="1">
    <location>
        <begin position="213"/>
        <end position="226"/>
    </location>
</feature>
<sequence length="226" mass="25142">MKPVTYLALGDSLTEGVGADGPDSHFVAQHFCHMKKTEWCRLINMGISGLTSGELYELIQTPAIRKLIPRVSHMTITTGGCDFISWYEAGASLSGLAKTMRLVRDRVGRILRLVRELNPEVPVQLMGFYLPPPAYEMGFLFASRALKSMNENYDHSCRKYGAQMVNPFDSFLHRKDFFADEVHPNQNGYNVLARLFGKAIQPAGIPAGDQEAVSETENQTSETVVP</sequence>
<dbReference type="Proteomes" id="UP000244240">
    <property type="component" value="Unassembled WGS sequence"/>
</dbReference>
<protein>
    <submittedName>
        <fullName evidence="3">Lysophospholipase L1-like esterase</fullName>
    </submittedName>
</protein>
<keyword evidence="4" id="KW-1185">Reference proteome</keyword>
<dbReference type="InterPro" id="IPR036514">
    <property type="entry name" value="SGNH_hydro_sf"/>
</dbReference>
<feature type="region of interest" description="Disordered" evidence="1">
    <location>
        <begin position="207"/>
        <end position="226"/>
    </location>
</feature>
<feature type="domain" description="SGNH hydrolase-type esterase" evidence="2">
    <location>
        <begin position="8"/>
        <end position="190"/>
    </location>
</feature>
<evidence type="ECO:0000256" key="1">
    <source>
        <dbReference type="SAM" id="MobiDB-lite"/>
    </source>
</evidence>
<evidence type="ECO:0000313" key="4">
    <source>
        <dbReference type="Proteomes" id="UP000244240"/>
    </source>
</evidence>
<accession>A0A2T6BQI5</accession>
<evidence type="ECO:0000259" key="2">
    <source>
        <dbReference type="Pfam" id="PF13472"/>
    </source>
</evidence>
<dbReference type="SUPFAM" id="SSF52266">
    <property type="entry name" value="SGNH hydrolase"/>
    <property type="match status" value="1"/>
</dbReference>
<dbReference type="Gene3D" id="3.40.50.1110">
    <property type="entry name" value="SGNH hydrolase"/>
    <property type="match status" value="1"/>
</dbReference>
<dbReference type="InterPro" id="IPR013830">
    <property type="entry name" value="SGNH_hydro"/>
</dbReference>
<reference evidence="3 4" key="1">
    <citation type="submission" date="2018-04" db="EMBL/GenBank/DDBJ databases">
        <title>Genomic Encyclopedia of Archaeal and Bacterial Type Strains, Phase II (KMG-II): from individual species to whole genera.</title>
        <authorList>
            <person name="Goeker M."/>
        </authorList>
    </citation>
    <scope>NUCLEOTIDE SEQUENCE [LARGE SCALE GENOMIC DNA]</scope>
    <source>
        <strain evidence="3 4">DSM 45787</strain>
    </source>
</reference>